<sequence>MSPRSRALRRSSAAERLSKKIESRRAHLGVIGLGYVGLPLAVEFGRAGFQVTGIDIDKRRVHRLERGESYIQDVPTSEVRALVRAGNLKATSDFSVLRRIDAVNVCVPTPLSKQRDPDVSYIVAAAKQVATYLHPGMLVILESTTYPGTTDELILPLLTETGMKVGEDFFLAFSPERVDPGNPRFNTRNIPKVVGGVTPVCTEVAVRLYQQRLEQVIAVSSPQVAEMVKLLENTFRSVNIGLVNELALMCSRLHIDVWEVIQAAATKPFGFMPFYPGPGLGGHCIPIDPFYLSWKARASGFEARFIELAGYVNGQMPDHVVNLVAQSLNRRGHAVHGSRILVLGVAYKADIDDTRESPSIDIMETLRERGARIEYSDPYVPTLQFGGKRLRSLPLTPARLRRFDCVVIATAHKAFPYAAVLRHSKAVVDTRNALRGKRSPKIARL</sequence>
<protein>
    <submittedName>
        <fullName evidence="5">Nucleotide sugar dehydrogenase</fullName>
    </submittedName>
</protein>
<dbReference type="PIRSF" id="PIRSF000124">
    <property type="entry name" value="UDPglc_GDPman_dh"/>
    <property type="match status" value="1"/>
</dbReference>
<comment type="similarity">
    <text evidence="3">Belongs to the UDP-glucose/GDP-mannose dehydrogenase family.</text>
</comment>
<evidence type="ECO:0000256" key="3">
    <source>
        <dbReference type="PIRNR" id="PIRNR000124"/>
    </source>
</evidence>
<dbReference type="InterPro" id="IPR008927">
    <property type="entry name" value="6-PGluconate_DH-like_C_sf"/>
</dbReference>
<dbReference type="SUPFAM" id="SSF51735">
    <property type="entry name" value="NAD(P)-binding Rossmann-fold domains"/>
    <property type="match status" value="1"/>
</dbReference>
<dbReference type="Gene3D" id="3.40.50.720">
    <property type="entry name" value="NAD(P)-binding Rossmann-like Domain"/>
    <property type="match status" value="2"/>
</dbReference>
<gene>
    <name evidence="5" type="ORF">E6K73_10685</name>
</gene>
<dbReference type="SMART" id="SM00984">
    <property type="entry name" value="UDPG_MGDP_dh_C"/>
    <property type="match status" value="1"/>
</dbReference>
<dbReference type="InterPro" id="IPR036291">
    <property type="entry name" value="NAD(P)-bd_dom_sf"/>
</dbReference>
<evidence type="ECO:0000313" key="6">
    <source>
        <dbReference type="Proteomes" id="UP000320184"/>
    </source>
</evidence>
<dbReference type="InterPro" id="IPR036220">
    <property type="entry name" value="UDP-Glc/GDP-Man_DH_C_sf"/>
</dbReference>
<organism evidence="5 6">
    <name type="scientific">Eiseniibacteriota bacterium</name>
    <dbReference type="NCBI Taxonomy" id="2212470"/>
    <lineage>
        <taxon>Bacteria</taxon>
        <taxon>Candidatus Eiseniibacteriota</taxon>
    </lineage>
</organism>
<dbReference type="InterPro" id="IPR028359">
    <property type="entry name" value="UDP_ManNAc/GlcNAc_DH"/>
</dbReference>
<feature type="domain" description="UDP-glucose/GDP-mannose dehydrogenase C-terminal" evidence="4">
    <location>
        <begin position="341"/>
        <end position="436"/>
    </location>
</feature>
<dbReference type="Pfam" id="PF03721">
    <property type="entry name" value="UDPG_MGDP_dh_N"/>
    <property type="match status" value="1"/>
</dbReference>
<dbReference type="InterPro" id="IPR014026">
    <property type="entry name" value="UDP-Glc/GDP-Man_DH_dimer"/>
</dbReference>
<keyword evidence="1" id="KW-0560">Oxidoreductase</keyword>
<dbReference type="NCBIfam" id="TIGR03026">
    <property type="entry name" value="NDP-sugDHase"/>
    <property type="match status" value="1"/>
</dbReference>
<dbReference type="Pfam" id="PF03720">
    <property type="entry name" value="UDPG_MGDP_dh_C"/>
    <property type="match status" value="1"/>
</dbReference>
<dbReference type="SUPFAM" id="SSF48179">
    <property type="entry name" value="6-phosphogluconate dehydrogenase C-terminal domain-like"/>
    <property type="match status" value="1"/>
</dbReference>
<keyword evidence="2" id="KW-0520">NAD</keyword>
<evidence type="ECO:0000256" key="1">
    <source>
        <dbReference type="ARBA" id="ARBA00023002"/>
    </source>
</evidence>
<dbReference type="InterPro" id="IPR001732">
    <property type="entry name" value="UDP-Glc/GDP-Man_DH_N"/>
</dbReference>
<proteinExistence type="inferred from homology"/>
<dbReference type="Pfam" id="PF00984">
    <property type="entry name" value="UDPG_MGDP_dh"/>
    <property type="match status" value="1"/>
</dbReference>
<evidence type="ECO:0000259" key="4">
    <source>
        <dbReference type="SMART" id="SM00984"/>
    </source>
</evidence>
<reference evidence="5 6" key="1">
    <citation type="journal article" date="2019" name="Nat. Microbiol.">
        <title>Mediterranean grassland soil C-N compound turnover is dependent on rainfall and depth, and is mediated by genomically divergent microorganisms.</title>
        <authorList>
            <person name="Diamond S."/>
            <person name="Andeer P.F."/>
            <person name="Li Z."/>
            <person name="Crits-Christoph A."/>
            <person name="Burstein D."/>
            <person name="Anantharaman K."/>
            <person name="Lane K.R."/>
            <person name="Thomas B.C."/>
            <person name="Pan C."/>
            <person name="Northen T.R."/>
            <person name="Banfield J.F."/>
        </authorList>
    </citation>
    <scope>NUCLEOTIDE SEQUENCE [LARGE SCALE GENOMIC DNA]</scope>
    <source>
        <strain evidence="5">WS_3</strain>
    </source>
</reference>
<dbReference type="PANTHER" id="PTHR43491">
    <property type="entry name" value="UDP-N-ACETYL-D-MANNOSAMINE DEHYDROGENASE"/>
    <property type="match status" value="1"/>
</dbReference>
<dbReference type="PIRSF" id="PIRSF500136">
    <property type="entry name" value="UDP_ManNAc_DH"/>
    <property type="match status" value="1"/>
</dbReference>
<evidence type="ECO:0000313" key="5">
    <source>
        <dbReference type="EMBL" id="TMQ49014.1"/>
    </source>
</evidence>
<dbReference type="AlphaFoldDB" id="A0A538SCB3"/>
<dbReference type="Proteomes" id="UP000320184">
    <property type="component" value="Unassembled WGS sequence"/>
</dbReference>
<dbReference type="GO" id="GO:0000271">
    <property type="term" value="P:polysaccharide biosynthetic process"/>
    <property type="evidence" value="ECO:0007669"/>
    <property type="project" value="InterPro"/>
</dbReference>
<dbReference type="PANTHER" id="PTHR43491:SF1">
    <property type="entry name" value="UDP-N-ACETYL-D-MANNOSAMINE DEHYDROGENASE"/>
    <property type="match status" value="1"/>
</dbReference>
<dbReference type="GO" id="GO:0051287">
    <property type="term" value="F:NAD binding"/>
    <property type="evidence" value="ECO:0007669"/>
    <property type="project" value="InterPro"/>
</dbReference>
<dbReference type="GO" id="GO:0016616">
    <property type="term" value="F:oxidoreductase activity, acting on the CH-OH group of donors, NAD or NADP as acceptor"/>
    <property type="evidence" value="ECO:0007669"/>
    <property type="project" value="InterPro"/>
</dbReference>
<dbReference type="SUPFAM" id="SSF52413">
    <property type="entry name" value="UDP-glucose/GDP-mannose dehydrogenase C-terminal domain"/>
    <property type="match status" value="1"/>
</dbReference>
<dbReference type="EMBL" id="VBOT01000129">
    <property type="protein sequence ID" value="TMQ49014.1"/>
    <property type="molecule type" value="Genomic_DNA"/>
</dbReference>
<dbReference type="GO" id="GO:0016628">
    <property type="term" value="F:oxidoreductase activity, acting on the CH-CH group of donors, NAD or NADP as acceptor"/>
    <property type="evidence" value="ECO:0007669"/>
    <property type="project" value="InterPro"/>
</dbReference>
<accession>A0A538SCB3</accession>
<name>A0A538SCB3_UNCEI</name>
<dbReference type="InterPro" id="IPR017476">
    <property type="entry name" value="UDP-Glc/GDP-Man"/>
</dbReference>
<comment type="caution">
    <text evidence="5">The sequence shown here is derived from an EMBL/GenBank/DDBJ whole genome shotgun (WGS) entry which is preliminary data.</text>
</comment>
<dbReference type="InterPro" id="IPR014027">
    <property type="entry name" value="UDP-Glc/GDP-Man_DH_C"/>
</dbReference>
<evidence type="ECO:0000256" key="2">
    <source>
        <dbReference type="ARBA" id="ARBA00023027"/>
    </source>
</evidence>